<dbReference type="InterPro" id="IPR052604">
    <property type="entry name" value="Mito_Tim_assembly_helper"/>
</dbReference>
<dbReference type="GO" id="GO:0008270">
    <property type="term" value="F:zinc ion binding"/>
    <property type="evidence" value="ECO:0007669"/>
    <property type="project" value="UniProtKB-KW"/>
</dbReference>
<keyword evidence="2 4" id="KW-0863">Zinc-finger</keyword>
<dbReference type="PANTHER" id="PTHR28082:SF1">
    <property type="entry name" value="HELPER OF TIM PROTEIN 13"/>
    <property type="match status" value="1"/>
</dbReference>
<accession>A0A6A5Z200</accession>
<dbReference type="EMBL" id="ML977329">
    <property type="protein sequence ID" value="KAF2113033.1"/>
    <property type="molecule type" value="Genomic_DNA"/>
</dbReference>
<dbReference type="AlphaFoldDB" id="A0A6A5Z200"/>
<evidence type="ECO:0000256" key="4">
    <source>
        <dbReference type="PROSITE-ProRule" id="PRU00601"/>
    </source>
</evidence>
<evidence type="ECO:0000259" key="5">
    <source>
        <dbReference type="PROSITE" id="PS51266"/>
    </source>
</evidence>
<dbReference type="GO" id="GO:0045041">
    <property type="term" value="P:protein import into mitochondrial intermembrane space"/>
    <property type="evidence" value="ECO:0007669"/>
    <property type="project" value="TreeGrafter"/>
</dbReference>
<gene>
    <name evidence="6" type="ORF">BDV96DRAFT_496892</name>
</gene>
<evidence type="ECO:0000256" key="3">
    <source>
        <dbReference type="ARBA" id="ARBA00022833"/>
    </source>
</evidence>
<reference evidence="6" key="1">
    <citation type="journal article" date="2020" name="Stud. Mycol.">
        <title>101 Dothideomycetes genomes: a test case for predicting lifestyles and emergence of pathogens.</title>
        <authorList>
            <person name="Haridas S."/>
            <person name="Albert R."/>
            <person name="Binder M."/>
            <person name="Bloem J."/>
            <person name="Labutti K."/>
            <person name="Salamov A."/>
            <person name="Andreopoulos B."/>
            <person name="Baker S."/>
            <person name="Barry K."/>
            <person name="Bills G."/>
            <person name="Bluhm B."/>
            <person name="Cannon C."/>
            <person name="Castanera R."/>
            <person name="Culley D."/>
            <person name="Daum C."/>
            <person name="Ezra D."/>
            <person name="Gonzalez J."/>
            <person name="Henrissat B."/>
            <person name="Kuo A."/>
            <person name="Liang C."/>
            <person name="Lipzen A."/>
            <person name="Lutzoni F."/>
            <person name="Magnuson J."/>
            <person name="Mondo S."/>
            <person name="Nolan M."/>
            <person name="Ohm R."/>
            <person name="Pangilinan J."/>
            <person name="Park H.-J."/>
            <person name="Ramirez L."/>
            <person name="Alfaro M."/>
            <person name="Sun H."/>
            <person name="Tritt A."/>
            <person name="Yoshinaga Y."/>
            <person name="Zwiers L.-H."/>
            <person name="Turgeon B."/>
            <person name="Goodwin S."/>
            <person name="Spatafora J."/>
            <person name="Crous P."/>
            <person name="Grigoriev I."/>
        </authorList>
    </citation>
    <scope>NUCLEOTIDE SEQUENCE</scope>
    <source>
        <strain evidence="6">CBS 627.86</strain>
    </source>
</reference>
<dbReference type="InterPro" id="IPR008913">
    <property type="entry name" value="Znf_CHY"/>
</dbReference>
<dbReference type="InterPro" id="IPR016694">
    <property type="entry name" value="UCP017292"/>
</dbReference>
<dbReference type="Proteomes" id="UP000799770">
    <property type="component" value="Unassembled WGS sequence"/>
</dbReference>
<dbReference type="PROSITE" id="PS51266">
    <property type="entry name" value="ZF_CHY"/>
    <property type="match status" value="1"/>
</dbReference>
<evidence type="ECO:0000313" key="6">
    <source>
        <dbReference type="EMBL" id="KAF2113033.1"/>
    </source>
</evidence>
<dbReference type="InterPro" id="IPR037274">
    <property type="entry name" value="Znf_CHY_sf"/>
</dbReference>
<dbReference type="Pfam" id="PF05495">
    <property type="entry name" value="zf-CHY"/>
    <property type="match status" value="1"/>
</dbReference>
<organism evidence="6 7">
    <name type="scientific">Lophiotrema nucula</name>
    <dbReference type="NCBI Taxonomy" id="690887"/>
    <lineage>
        <taxon>Eukaryota</taxon>
        <taxon>Fungi</taxon>
        <taxon>Dikarya</taxon>
        <taxon>Ascomycota</taxon>
        <taxon>Pezizomycotina</taxon>
        <taxon>Dothideomycetes</taxon>
        <taxon>Pleosporomycetidae</taxon>
        <taxon>Pleosporales</taxon>
        <taxon>Lophiotremataceae</taxon>
        <taxon>Lophiotrema</taxon>
    </lineage>
</organism>
<dbReference type="PIRSF" id="PIRSF017292">
    <property type="entry name" value="UCP017292_Znf_CHY"/>
    <property type="match status" value="1"/>
</dbReference>
<dbReference type="GO" id="GO:0005758">
    <property type="term" value="C:mitochondrial intermembrane space"/>
    <property type="evidence" value="ECO:0007669"/>
    <property type="project" value="TreeGrafter"/>
</dbReference>
<evidence type="ECO:0000256" key="2">
    <source>
        <dbReference type="ARBA" id="ARBA00022771"/>
    </source>
</evidence>
<dbReference type="PANTHER" id="PTHR28082">
    <property type="entry name" value="ZINC FINGER PROTEIN"/>
    <property type="match status" value="1"/>
</dbReference>
<keyword evidence="7" id="KW-1185">Reference proteome</keyword>
<name>A0A6A5Z200_9PLEO</name>
<protein>
    <submittedName>
        <fullName evidence="6">Zinc finger CHY domain-containing protein</fullName>
    </submittedName>
</protein>
<keyword evidence="3" id="KW-0862">Zinc</keyword>
<sequence>MASNSQDIAIPTVHGASVTPTTQCAHWHSPLDIIAIKHACCHKFYACITCHNTLESHEPTIWSRAERTEKTVLCGKCKEVLTVEEYLGCGSRCTRCGEGFNPGCKAHWGLYFEVGEEEMGGKG</sequence>
<keyword evidence="1" id="KW-0479">Metal-binding</keyword>
<evidence type="ECO:0000256" key="1">
    <source>
        <dbReference type="ARBA" id="ARBA00022723"/>
    </source>
</evidence>
<feature type="domain" description="CHY-type" evidence="5">
    <location>
        <begin position="17"/>
        <end position="98"/>
    </location>
</feature>
<dbReference type="SUPFAM" id="SSF161219">
    <property type="entry name" value="CHY zinc finger-like"/>
    <property type="match status" value="1"/>
</dbReference>
<evidence type="ECO:0000313" key="7">
    <source>
        <dbReference type="Proteomes" id="UP000799770"/>
    </source>
</evidence>
<proteinExistence type="predicted"/>
<dbReference type="OrthoDB" id="411372at2759"/>